<dbReference type="Pfam" id="PF00581">
    <property type="entry name" value="Rhodanese"/>
    <property type="match status" value="1"/>
</dbReference>
<dbReference type="AlphaFoldDB" id="A0A0W0D0V1"/>
<dbReference type="GO" id="GO:0006897">
    <property type="term" value="P:endocytosis"/>
    <property type="evidence" value="ECO:0007669"/>
    <property type="project" value="EnsemblFungi"/>
</dbReference>
<dbReference type="GO" id="GO:0006275">
    <property type="term" value="P:regulation of DNA replication"/>
    <property type="evidence" value="ECO:0007669"/>
    <property type="project" value="EnsemblFungi"/>
</dbReference>
<evidence type="ECO:0000256" key="2">
    <source>
        <dbReference type="ARBA" id="ARBA00009085"/>
    </source>
</evidence>
<dbReference type="InterPro" id="IPR038765">
    <property type="entry name" value="Papain-like_cys_pep_sf"/>
</dbReference>
<evidence type="ECO:0000256" key="6">
    <source>
        <dbReference type="ARBA" id="ARBA00022801"/>
    </source>
</evidence>
<dbReference type="PROSITE" id="PS50235">
    <property type="entry name" value="USP_3"/>
    <property type="match status" value="1"/>
</dbReference>
<dbReference type="PhylomeDB" id="A0A0W0D0V1"/>
<dbReference type="VEuPathDB" id="FungiDB:GW608_I02255"/>
<protein>
    <recommendedName>
        <fullName evidence="3">ubiquitinyl hydrolase 1</fullName>
        <ecNumber evidence="3">3.4.19.12</ecNumber>
    </recommendedName>
</protein>
<dbReference type="InterPro" id="IPR050185">
    <property type="entry name" value="Ub_carboxyl-term_hydrolase"/>
</dbReference>
<dbReference type="Gene3D" id="3.40.250.10">
    <property type="entry name" value="Rhodanese-like domain"/>
    <property type="match status" value="1"/>
</dbReference>
<keyword evidence="4" id="KW-0645">Protease</keyword>
<dbReference type="PANTHER" id="PTHR21646">
    <property type="entry name" value="UBIQUITIN CARBOXYL-TERMINAL HYDROLASE"/>
    <property type="match status" value="1"/>
</dbReference>
<dbReference type="GO" id="GO:0016579">
    <property type="term" value="P:protein deubiquitination"/>
    <property type="evidence" value="ECO:0007669"/>
    <property type="project" value="InterPro"/>
</dbReference>
<keyword evidence="6 11" id="KW-0378">Hydrolase</keyword>
<dbReference type="GO" id="GO:0004843">
    <property type="term" value="F:cysteine-type deubiquitinase activity"/>
    <property type="evidence" value="ECO:0007669"/>
    <property type="project" value="UniProtKB-EC"/>
</dbReference>
<evidence type="ECO:0000313" key="12">
    <source>
        <dbReference type="Proteomes" id="UP000054886"/>
    </source>
</evidence>
<dbReference type="InterPro" id="IPR028889">
    <property type="entry name" value="USP"/>
</dbReference>
<dbReference type="SUPFAM" id="SSF54001">
    <property type="entry name" value="Cysteine proteinases"/>
    <property type="match status" value="1"/>
</dbReference>
<dbReference type="PROSITE" id="PS00972">
    <property type="entry name" value="USP_1"/>
    <property type="match status" value="1"/>
</dbReference>
<dbReference type="GO" id="GO:0043162">
    <property type="term" value="P:ubiquitin-dependent protein catabolic process via the multivesicular body sorting pathway"/>
    <property type="evidence" value="ECO:0007669"/>
    <property type="project" value="EnsemblFungi"/>
</dbReference>
<dbReference type="VEuPathDB" id="FungiDB:GVI51_I06589"/>
<evidence type="ECO:0000259" key="9">
    <source>
        <dbReference type="PROSITE" id="PS50206"/>
    </source>
</evidence>
<dbReference type="FunFam" id="3.90.70.10:FF:000115">
    <property type="entry name" value="DOA4p Ubiquitin hydrolase"/>
    <property type="match status" value="1"/>
</dbReference>
<dbReference type="SMART" id="SM00450">
    <property type="entry name" value="RHOD"/>
    <property type="match status" value="1"/>
</dbReference>
<evidence type="ECO:0000256" key="3">
    <source>
        <dbReference type="ARBA" id="ARBA00012759"/>
    </source>
</evidence>
<comment type="catalytic activity">
    <reaction evidence="1">
        <text>Thiol-dependent hydrolysis of ester, thioester, amide, peptide and isopeptide bonds formed by the C-terminal Gly of ubiquitin (a 76-residue protein attached to proteins as an intracellular targeting signal).</text>
        <dbReference type="EC" id="3.4.19.12"/>
    </reaction>
</comment>
<dbReference type="GO" id="GO:0000502">
    <property type="term" value="C:proteasome complex"/>
    <property type="evidence" value="ECO:0007669"/>
    <property type="project" value="EnsemblFungi"/>
</dbReference>
<dbReference type="Pfam" id="PF00443">
    <property type="entry name" value="UCH"/>
    <property type="match status" value="1"/>
</dbReference>
<reference evidence="11 12" key="1">
    <citation type="submission" date="2015-10" db="EMBL/GenBank/DDBJ databases">
        <title>Draft genomes sequences of Candida glabrata isolates 1A, 1B, 2A, 2B, 3A and 3B.</title>
        <authorList>
            <person name="Haavelsrud O.E."/>
            <person name="Gaustad P."/>
        </authorList>
    </citation>
    <scope>NUCLEOTIDE SEQUENCE [LARGE SCALE GENOMIC DNA]</scope>
    <source>
        <strain evidence="11">910700640</strain>
    </source>
</reference>
<evidence type="ECO:0000256" key="4">
    <source>
        <dbReference type="ARBA" id="ARBA00022670"/>
    </source>
</evidence>
<proteinExistence type="inferred from homology"/>
<dbReference type="SMR" id="A0A0W0D0V1"/>
<name>A0A0W0D0V1_CANGB</name>
<accession>A0A0W0D0V1</accession>
<dbReference type="GO" id="GO:0010995">
    <property type="term" value="P:free ubiquitin chain depolymerization"/>
    <property type="evidence" value="ECO:0007669"/>
    <property type="project" value="EnsemblFungi"/>
</dbReference>
<dbReference type="VEuPathDB" id="FungiDB:CAGL0I06765g"/>
<keyword evidence="7" id="KW-0788">Thiol protease</keyword>
<dbReference type="GO" id="GO:0070676">
    <property type="term" value="P:intralumenal vesicle formation"/>
    <property type="evidence" value="ECO:0007669"/>
    <property type="project" value="EnsemblFungi"/>
</dbReference>
<feature type="domain" description="Rhodanese" evidence="9">
    <location>
        <begin position="202"/>
        <end position="328"/>
    </location>
</feature>
<dbReference type="OMA" id="SIEWERY"/>
<feature type="region of interest" description="Disordered" evidence="8">
    <location>
        <begin position="484"/>
        <end position="505"/>
    </location>
</feature>
<keyword evidence="5" id="KW-0833">Ubl conjugation pathway</keyword>
<evidence type="ECO:0000256" key="1">
    <source>
        <dbReference type="ARBA" id="ARBA00000707"/>
    </source>
</evidence>
<organism evidence="11 12">
    <name type="scientific">Candida glabrata</name>
    <name type="common">Yeast</name>
    <name type="synonym">Torulopsis glabrata</name>
    <dbReference type="NCBI Taxonomy" id="5478"/>
    <lineage>
        <taxon>Eukaryota</taxon>
        <taxon>Fungi</taxon>
        <taxon>Dikarya</taxon>
        <taxon>Ascomycota</taxon>
        <taxon>Saccharomycotina</taxon>
        <taxon>Saccharomycetes</taxon>
        <taxon>Saccharomycetales</taxon>
        <taxon>Saccharomycetaceae</taxon>
        <taxon>Nakaseomyces</taxon>
    </lineage>
</organism>
<dbReference type="GO" id="GO:1904669">
    <property type="term" value="P:ATP export"/>
    <property type="evidence" value="ECO:0007669"/>
    <property type="project" value="EnsemblFungi"/>
</dbReference>
<sequence length="887" mass="101165">MPGIEQPVSRKNETLVKLSSLADEFVFNDEVQLNLQDVLQECVDTYQNYQDEVKKIKNMDHTESEKVSELCKSAYIYYKIVHNFITKVIPHLPEFEVATGPKASKLQAELIKIYYSLFSRLESDKKISYIKNIIIKHMDTQENNHSVESHEQVKLSNKKLPVNRDAIEIDKDSILQDIRYINGKRSGSGISCSELLSLMKMKEDSLLLIDVRPKLEYDAHHIKTKNIICIEPISFKESYSDQQIEKTSMIPSPKHEIQLFQRRSEFQYIILYTDLEEKSNFYFQQLKSLLEILLQRSFLRPIDDRKTKVLFLSDSLQNWIKNGGEIDKSQEVSKIRNRSISGSGPLLNSLSERKTIGAFPDINRNSTKQMPISPLPSLPGSERTVATPPNGSSTLGRINSPVTHYPKAPLINDSEFHLNINNNHSPPTHLPSKDNNPLASSMPIGSDHKPFMSPQNSLPLAPKPPTLESKNYNFISDRSNIIDQKQNRSRSLEPQLPPIPSTLIRKNSPEKTLSCNQMMDTSFTVGLENMGNSCYINCIIQCIFATTELIKIFLNGTYAKHINKQSKLGSKGVLSHNFAKLLKDMYEENSSKKIGKKHGAVKTLQFKMACASVNSLFKDASQQDCLEFCQFLLDGLHEDLNQCGANPPLKELSPEAEKMRENLSLRVASSIEWERYLTTDFSIIVDLFQGQYASQLRCKVCNRTSTTYQAFSVLSVPVPSGKSCGLLDCFIEFTKTENLEVDEQWFCPSCKKKQPSTKKLTITRLPRNLIIHLKRFDNMMNKNNIFVRYPQILDLTPFWANDSDGKLPPGITDEIPARGQVPPFNYRLYGAACHFGTLYGGHYTSYVDKGPEKGWIYFDDTVYRPVRFQNEFISPSAYVLFYHRITS</sequence>
<dbReference type="SUPFAM" id="SSF52821">
    <property type="entry name" value="Rhodanese/Cell cycle control phosphatase"/>
    <property type="match status" value="1"/>
</dbReference>
<dbReference type="PROSITE" id="PS50206">
    <property type="entry name" value="RHODANESE_3"/>
    <property type="match status" value="1"/>
</dbReference>
<evidence type="ECO:0000256" key="7">
    <source>
        <dbReference type="ARBA" id="ARBA00022807"/>
    </source>
</evidence>
<dbReference type="Gene3D" id="3.90.70.10">
    <property type="entry name" value="Cysteine proteinases"/>
    <property type="match status" value="1"/>
</dbReference>
<evidence type="ECO:0000259" key="10">
    <source>
        <dbReference type="PROSITE" id="PS50235"/>
    </source>
</evidence>
<dbReference type="EC" id="3.4.19.12" evidence="3"/>
<comment type="similarity">
    <text evidence="2">Belongs to the peptidase C19 family.</text>
</comment>
<dbReference type="GO" id="GO:0010008">
    <property type="term" value="C:endosome membrane"/>
    <property type="evidence" value="ECO:0007669"/>
    <property type="project" value="GOC"/>
</dbReference>
<dbReference type="InterPro" id="IPR001394">
    <property type="entry name" value="Peptidase_C19_UCH"/>
</dbReference>
<dbReference type="InterPro" id="IPR036873">
    <property type="entry name" value="Rhodanese-like_dom_sf"/>
</dbReference>
<dbReference type="InterPro" id="IPR001763">
    <property type="entry name" value="Rhodanese-like_dom"/>
</dbReference>
<gene>
    <name evidence="11" type="ORF">AO440_002626</name>
</gene>
<evidence type="ECO:0000256" key="5">
    <source>
        <dbReference type="ARBA" id="ARBA00022786"/>
    </source>
</evidence>
<dbReference type="Proteomes" id="UP000054886">
    <property type="component" value="Unassembled WGS sequence"/>
</dbReference>
<dbReference type="VEuPathDB" id="FungiDB:B1J91_I06765g"/>
<dbReference type="PANTHER" id="PTHR21646:SF95">
    <property type="entry name" value="UBIQUITIN CARBOXYL-TERMINAL HYDROLASE 4-RELATED"/>
    <property type="match status" value="1"/>
</dbReference>
<dbReference type="InterPro" id="IPR018200">
    <property type="entry name" value="USP_CS"/>
</dbReference>
<evidence type="ECO:0000313" key="11">
    <source>
        <dbReference type="EMBL" id="KTB05444.1"/>
    </source>
</evidence>
<comment type="caution">
    <text evidence="11">The sequence shown here is derived from an EMBL/GenBank/DDBJ whole genome shotgun (WGS) entry which is preliminary data.</text>
</comment>
<evidence type="ECO:0000256" key="8">
    <source>
        <dbReference type="SAM" id="MobiDB-lite"/>
    </source>
</evidence>
<feature type="region of interest" description="Disordered" evidence="8">
    <location>
        <begin position="358"/>
        <end position="465"/>
    </location>
</feature>
<feature type="domain" description="USP" evidence="10">
    <location>
        <begin position="525"/>
        <end position="885"/>
    </location>
</feature>
<feature type="compositionally biased region" description="Polar residues" evidence="8">
    <location>
        <begin position="387"/>
        <end position="402"/>
    </location>
</feature>
<dbReference type="CDD" id="cd02674">
    <property type="entry name" value="Peptidase_C19R"/>
    <property type="match status" value="1"/>
</dbReference>
<dbReference type="VEuPathDB" id="FungiDB:GWK60_I02255"/>
<dbReference type="EMBL" id="LLZZ01000113">
    <property type="protein sequence ID" value="KTB05444.1"/>
    <property type="molecule type" value="Genomic_DNA"/>
</dbReference>